<feature type="compositionally biased region" description="Low complexity" evidence="3">
    <location>
        <begin position="664"/>
        <end position="678"/>
    </location>
</feature>
<dbReference type="AlphaFoldDB" id="A0A162V2F1"/>
<dbReference type="PROSITE" id="PS50212">
    <property type="entry name" value="RASGEF_NTER"/>
    <property type="match status" value="1"/>
</dbReference>
<dbReference type="SUPFAM" id="SSF48366">
    <property type="entry name" value="Ras GEF"/>
    <property type="match status" value="1"/>
</dbReference>
<name>A0A162V2F1_PHYB8</name>
<dbReference type="SUPFAM" id="SSF52540">
    <property type="entry name" value="P-loop containing nucleoside triphosphate hydrolases"/>
    <property type="match status" value="1"/>
</dbReference>
<dbReference type="InterPro" id="IPR036964">
    <property type="entry name" value="RASGEF_cat_dom_sf"/>
</dbReference>
<reference evidence="7" key="1">
    <citation type="submission" date="2015-06" db="EMBL/GenBank/DDBJ databases">
        <title>Expansion of signal transduction pathways in fungi by whole-genome duplication.</title>
        <authorList>
            <consortium name="DOE Joint Genome Institute"/>
            <person name="Corrochano L.M."/>
            <person name="Kuo A."/>
            <person name="Marcet-Houben M."/>
            <person name="Polaino S."/>
            <person name="Salamov A."/>
            <person name="Villalobos J.M."/>
            <person name="Alvarez M.I."/>
            <person name="Avalos J."/>
            <person name="Benito E.P."/>
            <person name="Benoit I."/>
            <person name="Burger G."/>
            <person name="Camino L.P."/>
            <person name="Canovas D."/>
            <person name="Cerda-Olmedo E."/>
            <person name="Cheng J.-F."/>
            <person name="Dominguez A."/>
            <person name="Elias M."/>
            <person name="Eslava A.P."/>
            <person name="Glaser F."/>
            <person name="Grimwood J."/>
            <person name="Gutierrez G."/>
            <person name="Heitman J."/>
            <person name="Henrissat B."/>
            <person name="Iturriaga E.A."/>
            <person name="Lang B.F."/>
            <person name="Lavin J.L."/>
            <person name="Lee S."/>
            <person name="Li W."/>
            <person name="Lindquist E."/>
            <person name="Lopez-Garcia S."/>
            <person name="Luque E.M."/>
            <person name="Marcos A.T."/>
            <person name="Martin J."/>
            <person name="McCluskey K."/>
            <person name="Medina H.R."/>
            <person name="Miralles-Duran A."/>
            <person name="Miyazaki A."/>
            <person name="Munoz-Torres E."/>
            <person name="Oguiza J.A."/>
            <person name="Ohm R."/>
            <person name="Olmedo M."/>
            <person name="Orejas M."/>
            <person name="Ortiz-Castellanos L."/>
            <person name="Pisabarro A.G."/>
            <person name="Rodriguez-Romero J."/>
            <person name="Ruiz-Herrera J."/>
            <person name="Ruiz-Vazquez R."/>
            <person name="Sanz C."/>
            <person name="Schackwitz W."/>
            <person name="Schmutz J."/>
            <person name="Shahriari M."/>
            <person name="Shelest E."/>
            <person name="Silva-Franco F."/>
            <person name="Soanes D."/>
            <person name="Syed K."/>
            <person name="Tagua V.G."/>
            <person name="Talbot N.J."/>
            <person name="Thon M."/>
            <person name="De vries R.P."/>
            <person name="Wiebenga A."/>
            <person name="Yadav J.S."/>
            <person name="Braun E.L."/>
            <person name="Baker S."/>
            <person name="Garre V."/>
            <person name="Horwitz B."/>
            <person name="Torres-Martinez S."/>
            <person name="Idnurm A."/>
            <person name="Herrera-Estrella A."/>
            <person name="Gabaldon T."/>
            <person name="Grigoriev I.V."/>
        </authorList>
    </citation>
    <scope>NUCLEOTIDE SEQUENCE [LARGE SCALE GENOMIC DNA]</scope>
    <source>
        <strain evidence="7">NRRL 1555(-)</strain>
    </source>
</reference>
<dbReference type="Pfam" id="PF00618">
    <property type="entry name" value="RasGEF_N"/>
    <property type="match status" value="1"/>
</dbReference>
<feature type="region of interest" description="Disordered" evidence="3">
    <location>
        <begin position="661"/>
        <end position="700"/>
    </location>
</feature>
<dbReference type="InterPro" id="IPR001895">
    <property type="entry name" value="RASGEF_cat_dom"/>
</dbReference>
<feature type="region of interest" description="Disordered" evidence="3">
    <location>
        <begin position="376"/>
        <end position="466"/>
    </location>
</feature>
<dbReference type="Pfam" id="PF00617">
    <property type="entry name" value="RasGEF"/>
    <property type="match status" value="1"/>
</dbReference>
<feature type="compositionally biased region" description="Polar residues" evidence="3">
    <location>
        <begin position="727"/>
        <end position="751"/>
    </location>
</feature>
<evidence type="ECO:0000256" key="1">
    <source>
        <dbReference type="ARBA" id="ARBA00022658"/>
    </source>
</evidence>
<feature type="compositionally biased region" description="Pro residues" evidence="3">
    <location>
        <begin position="49"/>
        <end position="59"/>
    </location>
</feature>
<feature type="compositionally biased region" description="Polar residues" evidence="3">
    <location>
        <begin position="290"/>
        <end position="304"/>
    </location>
</feature>
<keyword evidence="7" id="KW-1185">Reference proteome</keyword>
<dbReference type="VEuPathDB" id="FungiDB:PHYBLDRAFT_75530"/>
<dbReference type="GeneID" id="29003973"/>
<feature type="compositionally biased region" description="Polar residues" evidence="3">
    <location>
        <begin position="423"/>
        <end position="432"/>
    </location>
</feature>
<dbReference type="PANTHER" id="PTHR23113">
    <property type="entry name" value="GUANINE NUCLEOTIDE EXCHANGE FACTOR"/>
    <property type="match status" value="1"/>
</dbReference>
<dbReference type="OrthoDB" id="546434at2759"/>
<feature type="region of interest" description="Disordered" evidence="3">
    <location>
        <begin position="91"/>
        <end position="127"/>
    </location>
</feature>
<dbReference type="PANTHER" id="PTHR23113:SF348">
    <property type="entry name" value="GUANYL-NUCLEOTIDE EXCHANGE FACTOR RASGEF, PUTATIVE (AFU_ORTHOLOGUE AFUA_1G04700)-RELATED"/>
    <property type="match status" value="1"/>
</dbReference>
<feature type="compositionally biased region" description="Polar residues" evidence="3">
    <location>
        <begin position="32"/>
        <end position="41"/>
    </location>
</feature>
<dbReference type="PROSITE" id="PS50009">
    <property type="entry name" value="RASGEF_CAT"/>
    <property type="match status" value="1"/>
</dbReference>
<evidence type="ECO:0000313" key="7">
    <source>
        <dbReference type="Proteomes" id="UP000077315"/>
    </source>
</evidence>
<dbReference type="Gene3D" id="3.40.50.300">
    <property type="entry name" value="P-loop containing nucleotide triphosphate hydrolases"/>
    <property type="match status" value="1"/>
</dbReference>
<protein>
    <recommendedName>
        <fullName evidence="8">Ras GEF</fullName>
    </recommendedName>
</protein>
<dbReference type="InterPro" id="IPR008937">
    <property type="entry name" value="Ras-like_GEF"/>
</dbReference>
<dbReference type="InParanoid" id="A0A162V2F1"/>
<feature type="region of interest" description="Disordered" evidence="3">
    <location>
        <begin position="32"/>
        <end position="59"/>
    </location>
</feature>
<dbReference type="InterPro" id="IPR000651">
    <property type="entry name" value="Ras-like_Gua-exchang_fac_N"/>
</dbReference>
<dbReference type="GO" id="GO:0005085">
    <property type="term" value="F:guanyl-nucleotide exchange factor activity"/>
    <property type="evidence" value="ECO:0007669"/>
    <property type="project" value="UniProtKB-KW"/>
</dbReference>
<feature type="region of interest" description="Disordered" evidence="3">
    <location>
        <begin position="724"/>
        <end position="757"/>
    </location>
</feature>
<accession>A0A162V2F1</accession>
<evidence type="ECO:0008006" key="8">
    <source>
        <dbReference type="Google" id="ProtNLM"/>
    </source>
</evidence>
<evidence type="ECO:0000259" key="5">
    <source>
        <dbReference type="PROSITE" id="PS50212"/>
    </source>
</evidence>
<gene>
    <name evidence="6" type="ORF">PHYBLDRAFT_75530</name>
</gene>
<feature type="region of interest" description="Disordered" evidence="3">
    <location>
        <begin position="597"/>
        <end position="634"/>
    </location>
</feature>
<feature type="compositionally biased region" description="Pro residues" evidence="3">
    <location>
        <begin position="388"/>
        <end position="409"/>
    </location>
</feature>
<dbReference type="RefSeq" id="XP_018297542.1">
    <property type="nucleotide sequence ID" value="XM_018443067.1"/>
</dbReference>
<feature type="domain" description="N-terminal Ras-GEF" evidence="5">
    <location>
        <begin position="464"/>
        <end position="593"/>
    </location>
</feature>
<dbReference type="GO" id="GO:0007265">
    <property type="term" value="P:Ras protein signal transduction"/>
    <property type="evidence" value="ECO:0007669"/>
    <property type="project" value="TreeGrafter"/>
</dbReference>
<organism evidence="6 7">
    <name type="scientific">Phycomyces blakesleeanus (strain ATCC 8743b / DSM 1359 / FGSC 10004 / NBRC 33097 / NRRL 1555)</name>
    <dbReference type="NCBI Taxonomy" id="763407"/>
    <lineage>
        <taxon>Eukaryota</taxon>
        <taxon>Fungi</taxon>
        <taxon>Fungi incertae sedis</taxon>
        <taxon>Mucoromycota</taxon>
        <taxon>Mucoromycotina</taxon>
        <taxon>Mucoromycetes</taxon>
        <taxon>Mucorales</taxon>
        <taxon>Phycomycetaceae</taxon>
        <taxon>Phycomyces</taxon>
    </lineage>
</organism>
<dbReference type="Gene3D" id="1.10.840.10">
    <property type="entry name" value="Ras guanine-nucleotide exchange factors catalytic domain"/>
    <property type="match status" value="1"/>
</dbReference>
<feature type="domain" description="Ras-GEF" evidence="4">
    <location>
        <begin position="848"/>
        <end position="1111"/>
    </location>
</feature>
<feature type="compositionally biased region" description="Low complexity" evidence="3">
    <location>
        <begin position="452"/>
        <end position="466"/>
    </location>
</feature>
<dbReference type="Proteomes" id="UP000077315">
    <property type="component" value="Unassembled WGS sequence"/>
</dbReference>
<dbReference type="STRING" id="763407.A0A162V2F1"/>
<feature type="compositionally biased region" description="Polar residues" evidence="3">
    <location>
        <begin position="96"/>
        <end position="113"/>
    </location>
</feature>
<feature type="region of interest" description="Disordered" evidence="3">
    <location>
        <begin position="335"/>
        <end position="354"/>
    </location>
</feature>
<evidence type="ECO:0000259" key="4">
    <source>
        <dbReference type="PROSITE" id="PS50009"/>
    </source>
</evidence>
<dbReference type="Gene3D" id="1.20.870.10">
    <property type="entry name" value="Son of sevenless (SoS) protein Chain: S domain 1"/>
    <property type="match status" value="1"/>
</dbReference>
<keyword evidence="1 2" id="KW-0344">Guanine-nucleotide releasing factor</keyword>
<dbReference type="SMART" id="SM00147">
    <property type="entry name" value="RasGEF"/>
    <property type="match status" value="1"/>
</dbReference>
<dbReference type="EMBL" id="KV440972">
    <property type="protein sequence ID" value="OAD79502.1"/>
    <property type="molecule type" value="Genomic_DNA"/>
</dbReference>
<dbReference type="GO" id="GO:0005886">
    <property type="term" value="C:plasma membrane"/>
    <property type="evidence" value="ECO:0007669"/>
    <property type="project" value="TreeGrafter"/>
</dbReference>
<feature type="compositionally biased region" description="Basic and acidic residues" evidence="3">
    <location>
        <begin position="622"/>
        <end position="632"/>
    </location>
</feature>
<proteinExistence type="predicted"/>
<feature type="region of interest" description="Disordered" evidence="3">
    <location>
        <begin position="290"/>
        <end position="318"/>
    </location>
</feature>
<evidence type="ECO:0000256" key="2">
    <source>
        <dbReference type="PROSITE-ProRule" id="PRU00168"/>
    </source>
</evidence>
<evidence type="ECO:0000313" key="6">
    <source>
        <dbReference type="EMBL" id="OAD79502.1"/>
    </source>
</evidence>
<sequence>MESNYVLFLSIHNLVPKAMWLTRKLAAFTQSENNNKSAQKSFSKKKPVPPKPVHPPPDIPTTFKTHDKTLVIVVAGACNVGKSTLIELGLQDSNKKQQNPNVAPGSPISSGAPTQIDKPRSAWQRHQSTMTMDRVRYLVDIMEIDDSLIDATEDPPEFPESLTTVHGGLICYDITNRDSMDCLPDLLTCLIGLKADLSGLRQVDLQLGCKLASLFGVQLFEVDACSDQGIARMKDVYATLLYQITAPAPPTPTPAQPPTLRERRMASESSIRIKIDHNNILSTFQNTIKPPITTTASQPDTSYANYELHSDGPPIADRVQAPISAGTRAPTGFVYAPTAQSDLPRGKNASFRRSNTQTIASLTEQSLTAIEDEPFDTPDEVELTSPSPTLPPLLPLLPLLPPPPPPPQSSKPCNIQQKHRKNSLPSTSSSNHHINRDLHTQRRGSAPHPIILSSRRGSKDSSYSDSCSTGLTAEDIVDRLIASEPCRGVLTTTLADENIVPVFITFFRKFMKPGELVKMLIERFQGDIAEGSSPTLLQERIHSIFLLWLSHYWGDFHSPQTRKALIAFIEDISQHESMRPICDDLAPLVIREPPLDDPDAQWGLMDSDTDTDDFSDAPSTPKQHEKNKKKDSGYVSGSFKLSNFMDSEQNRSNATIQHCPIDATSISSPSPVHSTPSTPKIPQSSAPLKRTSSAGSFSSLFGRSRESSISSSIQFLASLASLKPMTPKQQTPPDDLDITTNEYTTPISPQERTPDITDDFSMTHRRLSVDPSQKVGEPCRPEFSGGLINLETYNGISASTSWASFGAQTLISSAASITSAFGAVYPSGAGRSEKDQAAYNLKVFLDMTDKNVAEQLTWIESEAREFVRSIWTSSQSRRPTSVSSDDQVKTKYERWTYDKSTRKKTLLASPQQQIAPSAVVASISHFNFISAWVATSIVAQPKLNKRAAVLEKFMSIAVELRNHNNYNSLMAILAGINNAAVLRLRLTRESISSKKIFKQYQSLEKLMSTDRSFSSYRMALKASETPGIPYLGIHNQDLVSLSEANKDFKADGTIHWEKFRLMGESIMGMMKFQSPSYQKISPDEKILNFIADSVVMTEDEQYKRSILIEPRLKSSSTNKLRDLWSRV</sequence>
<dbReference type="InterPro" id="IPR027417">
    <property type="entry name" value="P-loop_NTPase"/>
</dbReference>
<evidence type="ECO:0000256" key="3">
    <source>
        <dbReference type="SAM" id="MobiDB-lite"/>
    </source>
</evidence>
<dbReference type="CDD" id="cd06224">
    <property type="entry name" value="REM"/>
    <property type="match status" value="1"/>
</dbReference>
<dbReference type="CDD" id="cd00155">
    <property type="entry name" value="RasGEF"/>
    <property type="match status" value="1"/>
</dbReference>
<dbReference type="InterPro" id="IPR023578">
    <property type="entry name" value="Ras_GEF_dom_sf"/>
</dbReference>